<dbReference type="InterPro" id="IPR000905">
    <property type="entry name" value="Gcp-like_dom"/>
</dbReference>
<evidence type="ECO:0000256" key="1">
    <source>
        <dbReference type="ARBA" id="ARBA00004496"/>
    </source>
</evidence>
<dbReference type="GO" id="GO:0002949">
    <property type="term" value="P:tRNA threonylcarbamoyladenosine modification"/>
    <property type="evidence" value="ECO:0007669"/>
    <property type="project" value="InterPro"/>
</dbReference>
<evidence type="ECO:0000259" key="7">
    <source>
        <dbReference type="Pfam" id="PF00814"/>
    </source>
</evidence>
<dbReference type="SUPFAM" id="SSF53067">
    <property type="entry name" value="Actin-like ATPase domain"/>
    <property type="match status" value="2"/>
</dbReference>
<evidence type="ECO:0000313" key="8">
    <source>
        <dbReference type="EMBL" id="SFJ98802.1"/>
    </source>
</evidence>
<evidence type="ECO:0000313" key="9">
    <source>
        <dbReference type="Proteomes" id="UP000198924"/>
    </source>
</evidence>
<protein>
    <recommendedName>
        <fullName evidence="3">tRNA threonylcarbamoyladenosine biosynthesis protein TsaB</fullName>
    </recommendedName>
    <alternativeName>
        <fullName evidence="6">t(6)A37 threonylcarbamoyladenosine biosynthesis protein TsaB</fullName>
    </alternativeName>
</protein>
<keyword evidence="5" id="KW-0819">tRNA processing</keyword>
<proteinExistence type="inferred from homology"/>
<dbReference type="AlphaFoldDB" id="A0A1I3VUD6"/>
<evidence type="ECO:0000256" key="2">
    <source>
        <dbReference type="ARBA" id="ARBA00010493"/>
    </source>
</evidence>
<dbReference type="PANTHER" id="PTHR11735:SF11">
    <property type="entry name" value="TRNA THREONYLCARBAMOYLADENOSINE BIOSYNTHESIS PROTEIN TSAB"/>
    <property type="match status" value="1"/>
</dbReference>
<dbReference type="InterPro" id="IPR022496">
    <property type="entry name" value="T6A_TsaB"/>
</dbReference>
<dbReference type="InterPro" id="IPR043129">
    <property type="entry name" value="ATPase_NBD"/>
</dbReference>
<sequence>MNILALDTCTEMCSVAMLKNGELFEQSVPTQRGHSEKILGMLDEILAQANCRLSDMDCIAFGRGPGSFTGVRVGVSVAQGIAFAANLPVVPVSTLAAVAQRAIDEHGAENIAVAMDARMQEVYSALYQSVEGLAELSGEERVCLPEHIQLNTEQPFFAAGTGWKEYETSMTTMFSRQVNAMDNELLPTAAAIAKLALKQAEKGNTLSAEQAVPVYLRDNVAKKKGEQ</sequence>
<comment type="similarity">
    <text evidence="2">Belongs to the KAE1 / TsaD family. TsaB subfamily.</text>
</comment>
<dbReference type="Gene3D" id="3.30.420.40">
    <property type="match status" value="2"/>
</dbReference>
<dbReference type="NCBIfam" id="TIGR03725">
    <property type="entry name" value="T6A_YeaZ"/>
    <property type="match status" value="1"/>
</dbReference>
<evidence type="ECO:0000256" key="3">
    <source>
        <dbReference type="ARBA" id="ARBA00019012"/>
    </source>
</evidence>
<dbReference type="EMBL" id="FOSH01000003">
    <property type="protein sequence ID" value="SFJ98802.1"/>
    <property type="molecule type" value="Genomic_DNA"/>
</dbReference>
<dbReference type="RefSeq" id="WP_091711836.1">
    <property type="nucleotide sequence ID" value="NZ_FOSH01000003.1"/>
</dbReference>
<organism evidence="8 9">
    <name type="scientific">Methylophaga sulfidovorans</name>
    <dbReference type="NCBI Taxonomy" id="45496"/>
    <lineage>
        <taxon>Bacteria</taxon>
        <taxon>Pseudomonadati</taxon>
        <taxon>Pseudomonadota</taxon>
        <taxon>Gammaproteobacteria</taxon>
        <taxon>Thiotrichales</taxon>
        <taxon>Piscirickettsiaceae</taxon>
        <taxon>Methylophaga</taxon>
    </lineage>
</organism>
<dbReference type="GO" id="GO:0005829">
    <property type="term" value="C:cytosol"/>
    <property type="evidence" value="ECO:0007669"/>
    <property type="project" value="TreeGrafter"/>
</dbReference>
<reference evidence="9" key="1">
    <citation type="submission" date="2016-10" db="EMBL/GenBank/DDBJ databases">
        <authorList>
            <person name="Varghese N."/>
            <person name="Submissions S."/>
        </authorList>
    </citation>
    <scope>NUCLEOTIDE SEQUENCE [LARGE SCALE GENOMIC DNA]</scope>
    <source>
        <strain evidence="9">DSM 11578</strain>
    </source>
</reference>
<evidence type="ECO:0000256" key="4">
    <source>
        <dbReference type="ARBA" id="ARBA00022490"/>
    </source>
</evidence>
<evidence type="ECO:0000256" key="6">
    <source>
        <dbReference type="ARBA" id="ARBA00032446"/>
    </source>
</evidence>
<feature type="domain" description="Gcp-like" evidence="7">
    <location>
        <begin position="30"/>
        <end position="223"/>
    </location>
</feature>
<dbReference type="FunFam" id="3.30.420.40:FF:000097">
    <property type="entry name" value="tRNA threonylcarbamoyladenosine biosynthesis protein TsaB"/>
    <property type="match status" value="1"/>
</dbReference>
<comment type="subcellular location">
    <subcellularLocation>
        <location evidence="1">Cytoplasm</location>
    </subcellularLocation>
</comment>
<dbReference type="OrthoDB" id="9809995at2"/>
<dbReference type="STRING" id="45496.SAMN04488079_103224"/>
<accession>A0A1I3VUD6</accession>
<gene>
    <name evidence="8" type="ORF">SAMN04488079_103224</name>
</gene>
<keyword evidence="9" id="KW-1185">Reference proteome</keyword>
<evidence type="ECO:0000256" key="5">
    <source>
        <dbReference type="ARBA" id="ARBA00022694"/>
    </source>
</evidence>
<dbReference type="Pfam" id="PF00814">
    <property type="entry name" value="TsaD"/>
    <property type="match status" value="1"/>
</dbReference>
<name>A0A1I3VUD6_9GAMM</name>
<dbReference type="PANTHER" id="PTHR11735">
    <property type="entry name" value="TRNA N6-ADENOSINE THREONYLCARBAMOYLTRANSFERASE"/>
    <property type="match status" value="1"/>
</dbReference>
<dbReference type="CDD" id="cd24032">
    <property type="entry name" value="ASKHA_NBD_TsaB"/>
    <property type="match status" value="1"/>
</dbReference>
<keyword evidence="4" id="KW-0963">Cytoplasm</keyword>
<dbReference type="Proteomes" id="UP000198924">
    <property type="component" value="Unassembled WGS sequence"/>
</dbReference>